<evidence type="ECO:0000256" key="3">
    <source>
        <dbReference type="ARBA" id="ARBA00022737"/>
    </source>
</evidence>
<keyword evidence="4" id="KW-0802">TPR repeat</keyword>
<comment type="subcellular location">
    <subcellularLocation>
        <location evidence="1">Cytoplasm</location>
    </subcellularLocation>
</comment>
<dbReference type="Pfam" id="PF13424">
    <property type="entry name" value="TPR_12"/>
    <property type="match status" value="1"/>
</dbReference>
<dbReference type="PROSITE" id="PS50005">
    <property type="entry name" value="TPR"/>
    <property type="match status" value="2"/>
</dbReference>
<evidence type="ECO:0000256" key="6">
    <source>
        <dbReference type="SAM" id="Phobius"/>
    </source>
</evidence>
<dbReference type="SUPFAM" id="SSF48452">
    <property type="entry name" value="TPR-like"/>
    <property type="match status" value="1"/>
</dbReference>
<feature type="transmembrane region" description="Helical" evidence="6">
    <location>
        <begin position="334"/>
        <end position="351"/>
    </location>
</feature>
<evidence type="ECO:0000256" key="5">
    <source>
        <dbReference type="SAM" id="Coils"/>
    </source>
</evidence>
<feature type="repeat" description="TPR" evidence="4">
    <location>
        <begin position="143"/>
        <end position="176"/>
    </location>
</feature>
<evidence type="ECO:0000256" key="1">
    <source>
        <dbReference type="ARBA" id="ARBA00004496"/>
    </source>
</evidence>
<dbReference type="InterPro" id="IPR052386">
    <property type="entry name" value="GPSM"/>
</dbReference>
<reference evidence="8 9" key="1">
    <citation type="submission" date="2020-08" db="EMBL/GenBank/DDBJ databases">
        <title>A Genomic Blueprint of the Chicken Gut Microbiome.</title>
        <authorList>
            <person name="Gilroy R."/>
            <person name="Ravi A."/>
            <person name="Getino M."/>
            <person name="Pursley I."/>
            <person name="Horton D.L."/>
            <person name="Alikhan N.-F."/>
            <person name="Baker D."/>
            <person name="Gharbi K."/>
            <person name="Hall N."/>
            <person name="Watson M."/>
            <person name="Adriaenssens E.M."/>
            <person name="Foster-Nyarko E."/>
            <person name="Jarju S."/>
            <person name="Secka A."/>
            <person name="Antonio M."/>
            <person name="Oren A."/>
            <person name="Chaudhuri R."/>
            <person name="La Ragione R.M."/>
            <person name="Hildebrand F."/>
            <person name="Pallen M.J."/>
        </authorList>
    </citation>
    <scope>NUCLEOTIDE SEQUENCE [LARGE SCALE GENOMIC DNA]</scope>
    <source>
        <strain evidence="8 9">Sa1YUN3</strain>
    </source>
</reference>
<dbReference type="InterPro" id="IPR011990">
    <property type="entry name" value="TPR-like_helical_dom_sf"/>
</dbReference>
<dbReference type="RefSeq" id="WP_191710156.1">
    <property type="nucleotide sequence ID" value="NZ_JACSPQ010000006.1"/>
</dbReference>
<proteinExistence type="predicted"/>
<dbReference type="SMART" id="SM00028">
    <property type="entry name" value="TPR"/>
    <property type="match status" value="4"/>
</dbReference>
<feature type="chain" id="PRO_5045441733" evidence="7">
    <location>
        <begin position="25"/>
        <end position="538"/>
    </location>
</feature>
<dbReference type="InterPro" id="IPR016032">
    <property type="entry name" value="Sig_transdc_resp-reg_C-effctor"/>
</dbReference>
<dbReference type="PANTHER" id="PTHR45954">
    <property type="entry name" value="LD33695P"/>
    <property type="match status" value="1"/>
</dbReference>
<dbReference type="EMBL" id="JACSPQ010000006">
    <property type="protein sequence ID" value="MBD8002172.1"/>
    <property type="molecule type" value="Genomic_DNA"/>
</dbReference>
<dbReference type="Pfam" id="PF13374">
    <property type="entry name" value="TPR_10"/>
    <property type="match status" value="1"/>
</dbReference>
<keyword evidence="6" id="KW-1133">Transmembrane helix</keyword>
<dbReference type="Proteomes" id="UP000616346">
    <property type="component" value="Unassembled WGS sequence"/>
</dbReference>
<keyword evidence="3" id="KW-0677">Repeat</keyword>
<organism evidence="8 9">
    <name type="scientific">Phocaeicola faecium</name>
    <dbReference type="NCBI Taxonomy" id="2762213"/>
    <lineage>
        <taxon>Bacteria</taxon>
        <taxon>Pseudomonadati</taxon>
        <taxon>Bacteroidota</taxon>
        <taxon>Bacteroidia</taxon>
        <taxon>Bacteroidales</taxon>
        <taxon>Bacteroidaceae</taxon>
        <taxon>Phocaeicola</taxon>
    </lineage>
</organism>
<comment type="caution">
    <text evidence="8">The sequence shown here is derived from an EMBL/GenBank/DDBJ whole genome shotgun (WGS) entry which is preliminary data.</text>
</comment>
<feature type="repeat" description="TPR" evidence="4">
    <location>
        <begin position="220"/>
        <end position="253"/>
    </location>
</feature>
<keyword evidence="5" id="KW-0175">Coiled coil</keyword>
<keyword evidence="2" id="KW-0963">Cytoplasm</keyword>
<name>A0ABR8VBP9_9BACT</name>
<dbReference type="Gene3D" id="1.10.10.10">
    <property type="entry name" value="Winged helix-like DNA-binding domain superfamily/Winged helix DNA-binding domain"/>
    <property type="match status" value="1"/>
</dbReference>
<keyword evidence="7" id="KW-0732">Signal</keyword>
<dbReference type="Gene3D" id="1.25.40.10">
    <property type="entry name" value="Tetratricopeptide repeat domain"/>
    <property type="match status" value="2"/>
</dbReference>
<dbReference type="InterPro" id="IPR019734">
    <property type="entry name" value="TPR_rpt"/>
</dbReference>
<protein>
    <submittedName>
        <fullName evidence="8">Tetratricopeptide repeat protein</fullName>
    </submittedName>
</protein>
<gene>
    <name evidence="8" type="ORF">H9626_08080</name>
</gene>
<evidence type="ECO:0000313" key="9">
    <source>
        <dbReference type="Proteomes" id="UP000616346"/>
    </source>
</evidence>
<feature type="coiled-coil region" evidence="5">
    <location>
        <begin position="370"/>
        <end position="402"/>
    </location>
</feature>
<evidence type="ECO:0000313" key="8">
    <source>
        <dbReference type="EMBL" id="MBD8002172.1"/>
    </source>
</evidence>
<accession>A0ABR8VBP9</accession>
<dbReference type="PANTHER" id="PTHR45954:SF1">
    <property type="entry name" value="LD33695P"/>
    <property type="match status" value="1"/>
</dbReference>
<evidence type="ECO:0000256" key="4">
    <source>
        <dbReference type="PROSITE-ProRule" id="PRU00339"/>
    </source>
</evidence>
<dbReference type="InterPro" id="IPR036388">
    <property type="entry name" value="WH-like_DNA-bd_sf"/>
</dbReference>
<keyword evidence="9" id="KW-1185">Reference proteome</keyword>
<sequence length="538" mass="62414">MGKYCFILLSFLFVCFGCWGHASSENEIKSLLEKAEQSLYSNPVQSAFFAQRAYKQTSDVSQKIHSLSLYAQAERLLGNYDGGIQALYEAAEMIPQDDHSWKGKIYNQMSISYCSLGDYTKAIELNDEAMAWSKVENDSVNLARVYNNRGIIHIYINEFQQAERFFNLALEINRRNKDLKNIAANLNNLCLYPGKLDMQIRWISEAIVINRNLNATCSLSENYNNLGRLYYYQKKYPQAIVVLDKAFKLASKVGAKGIICDNYEYSAMVYAAIGNYKKAYEKQVALYTLSKEIQSSNKLRMVEQNMAEKRLLFQQQETERKEQEYKIAQLRRNILTIVIVAFSLAIIGLLLHQRFKRKKKLQLINTQYLLEQSEHEVAKLKVQQQKMELDKTQAELETNKQEITDFAVFLQSRNEVLDKIRDLIKESYKMEGTELITHLKKINAFISQHQNGEKTNNMTLQHIDEKNQEFIKRLTLRHPNLTQGEIHLATLLRVELSTKEIAMLTGTTPKTINMNRYRLRKSLELSAEDDLVTYIRSI</sequence>
<dbReference type="SUPFAM" id="SSF46894">
    <property type="entry name" value="C-terminal effector domain of the bipartite response regulators"/>
    <property type="match status" value="1"/>
</dbReference>
<evidence type="ECO:0000256" key="2">
    <source>
        <dbReference type="ARBA" id="ARBA00022490"/>
    </source>
</evidence>
<evidence type="ECO:0000256" key="7">
    <source>
        <dbReference type="SAM" id="SignalP"/>
    </source>
</evidence>
<feature type="signal peptide" evidence="7">
    <location>
        <begin position="1"/>
        <end position="24"/>
    </location>
</feature>
<keyword evidence="6" id="KW-0812">Transmembrane</keyword>
<keyword evidence="6" id="KW-0472">Membrane</keyword>